<reference evidence="3" key="1">
    <citation type="journal article" date="2019" name="Int. J. Syst. Evol. Microbiol.">
        <title>The Global Catalogue of Microorganisms (GCM) 10K type strain sequencing project: providing services to taxonomists for standard genome sequencing and annotation.</title>
        <authorList>
            <consortium name="The Broad Institute Genomics Platform"/>
            <consortium name="The Broad Institute Genome Sequencing Center for Infectious Disease"/>
            <person name="Wu L."/>
            <person name="Ma J."/>
        </authorList>
    </citation>
    <scope>NUCLEOTIDE SEQUENCE [LARGE SCALE GENOMIC DNA]</scope>
    <source>
        <strain evidence="3">CGMCC 4.7277</strain>
    </source>
</reference>
<sequence>MRRNLVLGVSLLLVAAASFAGSANGQFSVQITLNSAGTSNNDSCVSATSSATGSSSVQVRCSANVFVNIAPVDTLGSVRFLSGFRPARDSLLPDYCRSEISRDDRAASMACRLDDQQALSASNEAGDGWKVESRLYAVNTDGEAAQTQARLRQQDDRGLLTALRIARVDGRSGPVEMLVSF</sequence>
<evidence type="ECO:0000313" key="3">
    <source>
        <dbReference type="Proteomes" id="UP001596084"/>
    </source>
</evidence>
<protein>
    <submittedName>
        <fullName evidence="2">Uncharacterized protein</fullName>
    </submittedName>
</protein>
<evidence type="ECO:0000313" key="2">
    <source>
        <dbReference type="EMBL" id="MFC5520712.1"/>
    </source>
</evidence>
<keyword evidence="1" id="KW-0732">Signal</keyword>
<proteinExistence type="predicted"/>
<gene>
    <name evidence="2" type="ORF">ACFPP7_07245</name>
</gene>
<comment type="caution">
    <text evidence="2">The sequence shown here is derived from an EMBL/GenBank/DDBJ whole genome shotgun (WGS) entry which is preliminary data.</text>
</comment>
<dbReference type="EMBL" id="JBHSMX010000011">
    <property type="protein sequence ID" value="MFC5520712.1"/>
    <property type="molecule type" value="Genomic_DNA"/>
</dbReference>
<organism evidence="2 3">
    <name type="scientific">Polaromonas jejuensis</name>
    <dbReference type="NCBI Taxonomy" id="457502"/>
    <lineage>
        <taxon>Bacteria</taxon>
        <taxon>Pseudomonadati</taxon>
        <taxon>Pseudomonadota</taxon>
        <taxon>Betaproteobacteria</taxon>
        <taxon>Burkholderiales</taxon>
        <taxon>Comamonadaceae</taxon>
        <taxon>Polaromonas</taxon>
    </lineage>
</organism>
<evidence type="ECO:0000256" key="1">
    <source>
        <dbReference type="SAM" id="SignalP"/>
    </source>
</evidence>
<name>A0ABW0QAF1_9BURK</name>
<feature type="chain" id="PRO_5047540157" evidence="1">
    <location>
        <begin position="21"/>
        <end position="181"/>
    </location>
</feature>
<accession>A0ABW0QAF1</accession>
<keyword evidence="3" id="KW-1185">Reference proteome</keyword>
<dbReference type="Proteomes" id="UP001596084">
    <property type="component" value="Unassembled WGS sequence"/>
</dbReference>
<dbReference type="RefSeq" id="WP_245660510.1">
    <property type="nucleotide sequence ID" value="NZ_JBHSMX010000011.1"/>
</dbReference>
<feature type="signal peptide" evidence="1">
    <location>
        <begin position="1"/>
        <end position="20"/>
    </location>
</feature>